<protein>
    <submittedName>
        <fullName evidence="2">7-alpha-hydroxysteroid dehydrogenase</fullName>
        <ecNumber evidence="2">1.1.1.159</ecNumber>
    </submittedName>
</protein>
<dbReference type="PROSITE" id="PS00061">
    <property type="entry name" value="ADH_SHORT"/>
    <property type="match status" value="1"/>
</dbReference>
<proteinExistence type="inferred from homology"/>
<evidence type="ECO:0000313" key="2">
    <source>
        <dbReference type="EMBL" id="CAB3810448.1"/>
    </source>
</evidence>
<dbReference type="PRINTS" id="PR00080">
    <property type="entry name" value="SDRFAMILY"/>
</dbReference>
<evidence type="ECO:0000313" key="3">
    <source>
        <dbReference type="Proteomes" id="UP000494252"/>
    </source>
</evidence>
<dbReference type="AlphaFoldDB" id="A0A6J5H2C3"/>
<dbReference type="Gene3D" id="3.40.50.720">
    <property type="entry name" value="NAD(P)-binding Rossmann-like Domain"/>
    <property type="match status" value="1"/>
</dbReference>
<dbReference type="EC" id="1.1.1.159" evidence="2"/>
<sequence length="250" mass="26504">MRLDGKVAIITGGGAGIGRTAARLFSQEGATVAIVDIDCDRGTQCEREIRELGGNGVFFEVDVSSDDQVRDVVFEVTRRLGKIDVLYNNAGGSSSRDSDVTSASNAVFWQAMSVDLFGTWLFCRYAIPQMIRAGGGAVINSASIVALRGVPRRDAYTAAKGAVIALTRSMAVEFAACGVRVNAIAASSTLTERIKTRMASDYKSMAAESRHLLGLADPRDIANAALYLASDESRMITGQTLVIDSGYSAS</sequence>
<name>A0A6J5H2C3_9BURK</name>
<dbReference type="InterPro" id="IPR020904">
    <property type="entry name" value="Sc_DH/Rdtase_CS"/>
</dbReference>
<gene>
    <name evidence="2" type="primary">hdhA</name>
    <name evidence="2" type="ORF">LMG27177_07213</name>
</gene>
<dbReference type="SUPFAM" id="SSF51735">
    <property type="entry name" value="NAD(P)-binding Rossmann-fold domains"/>
    <property type="match status" value="1"/>
</dbReference>
<dbReference type="PANTHER" id="PTHR42820">
    <property type="entry name" value="SHORT-CHAIN DEHYDROGENASE REDUCTASE"/>
    <property type="match status" value="1"/>
</dbReference>
<dbReference type="FunFam" id="3.40.50.720:FF:000084">
    <property type="entry name" value="Short-chain dehydrogenase reductase"/>
    <property type="match status" value="1"/>
</dbReference>
<dbReference type="CDD" id="cd05233">
    <property type="entry name" value="SDR_c"/>
    <property type="match status" value="1"/>
</dbReference>
<dbReference type="PRINTS" id="PR00081">
    <property type="entry name" value="GDHRDH"/>
</dbReference>
<dbReference type="Pfam" id="PF13561">
    <property type="entry name" value="adh_short_C2"/>
    <property type="match status" value="1"/>
</dbReference>
<dbReference type="PANTHER" id="PTHR42820:SF1">
    <property type="entry name" value="SHORT-CHAIN DEHYDROGENASE_REDUCTASE FAMILY PROTEIN"/>
    <property type="match status" value="1"/>
</dbReference>
<dbReference type="InterPro" id="IPR036291">
    <property type="entry name" value="NAD(P)-bd_dom_sf"/>
</dbReference>
<keyword evidence="2" id="KW-0560">Oxidoreductase</keyword>
<keyword evidence="3" id="KW-1185">Reference proteome</keyword>
<organism evidence="2 3">
    <name type="scientific">Paraburkholderia fynbosensis</name>
    <dbReference type="NCBI Taxonomy" id="1200993"/>
    <lineage>
        <taxon>Bacteria</taxon>
        <taxon>Pseudomonadati</taxon>
        <taxon>Pseudomonadota</taxon>
        <taxon>Betaproteobacteria</taxon>
        <taxon>Burkholderiales</taxon>
        <taxon>Burkholderiaceae</taxon>
        <taxon>Paraburkholderia</taxon>
    </lineage>
</organism>
<dbReference type="InterPro" id="IPR002347">
    <property type="entry name" value="SDR_fam"/>
</dbReference>
<reference evidence="2 3" key="1">
    <citation type="submission" date="2020-04" db="EMBL/GenBank/DDBJ databases">
        <authorList>
            <person name="De Canck E."/>
        </authorList>
    </citation>
    <scope>NUCLEOTIDE SEQUENCE [LARGE SCALE GENOMIC DNA]</scope>
    <source>
        <strain evidence="2 3">LMG 27177</strain>
    </source>
</reference>
<evidence type="ECO:0000256" key="1">
    <source>
        <dbReference type="ARBA" id="ARBA00006484"/>
    </source>
</evidence>
<dbReference type="EMBL" id="CADIKI010000036">
    <property type="protein sequence ID" value="CAB3810448.1"/>
    <property type="molecule type" value="Genomic_DNA"/>
</dbReference>
<dbReference type="Proteomes" id="UP000494252">
    <property type="component" value="Unassembled WGS sequence"/>
</dbReference>
<dbReference type="GO" id="GO:0008709">
    <property type="term" value="F:cholate 7-alpha-dehydrogenase (NAD+) activity"/>
    <property type="evidence" value="ECO:0007669"/>
    <property type="project" value="UniProtKB-EC"/>
</dbReference>
<accession>A0A6J5H2C3</accession>
<dbReference type="RefSeq" id="WP_175166175.1">
    <property type="nucleotide sequence ID" value="NZ_CADIKI010000036.1"/>
</dbReference>
<comment type="similarity">
    <text evidence="1">Belongs to the short-chain dehydrogenases/reductases (SDR) family.</text>
</comment>